<dbReference type="InParanoid" id="A0A6P3Z9D7"/>
<evidence type="ECO:0000256" key="2">
    <source>
        <dbReference type="ARBA" id="ARBA00023306"/>
    </source>
</evidence>
<feature type="compositionally biased region" description="Basic and acidic residues" evidence="3">
    <location>
        <begin position="94"/>
        <end position="110"/>
    </location>
</feature>
<dbReference type="AlphaFoldDB" id="A0A6P3Z9D7"/>
<dbReference type="PANTHER" id="PTHR33142">
    <property type="entry name" value="CYCLIN-DEPENDENT PROTEIN KINASE INHIBITOR SMR13"/>
    <property type="match status" value="1"/>
</dbReference>
<proteinExistence type="predicted"/>
<reference evidence="5" key="1">
    <citation type="submission" date="2025-08" db="UniProtKB">
        <authorList>
            <consortium name="RefSeq"/>
        </authorList>
    </citation>
    <scope>IDENTIFICATION</scope>
    <source>
        <tissue evidence="5">Seedling</tissue>
    </source>
</reference>
<dbReference type="GeneID" id="107411099"/>
<dbReference type="GO" id="GO:0005634">
    <property type="term" value="C:nucleus"/>
    <property type="evidence" value="ECO:0007669"/>
    <property type="project" value="TreeGrafter"/>
</dbReference>
<keyword evidence="1 5" id="KW-0649">Protein kinase inhibitor</keyword>
<keyword evidence="2" id="KW-0131">Cell cycle</keyword>
<dbReference type="FunCoup" id="A0A6P3Z9D7">
    <property type="interactions" value="1"/>
</dbReference>
<protein>
    <submittedName>
        <fullName evidence="5">Cyclin-dependent protein kinase inhibitor SMR10</fullName>
    </submittedName>
</protein>
<dbReference type="RefSeq" id="XP_015874096.2">
    <property type="nucleotide sequence ID" value="XM_016018610.4"/>
</dbReference>
<evidence type="ECO:0000313" key="4">
    <source>
        <dbReference type="Proteomes" id="UP001652623"/>
    </source>
</evidence>
<evidence type="ECO:0000256" key="3">
    <source>
        <dbReference type="SAM" id="MobiDB-lite"/>
    </source>
</evidence>
<dbReference type="GO" id="GO:0004860">
    <property type="term" value="F:protein kinase inhibitor activity"/>
    <property type="evidence" value="ECO:0007669"/>
    <property type="project" value="UniProtKB-KW"/>
</dbReference>
<organism evidence="4 5">
    <name type="scientific">Ziziphus jujuba</name>
    <name type="common">Chinese jujube</name>
    <name type="synonym">Ziziphus sativa</name>
    <dbReference type="NCBI Taxonomy" id="326968"/>
    <lineage>
        <taxon>Eukaryota</taxon>
        <taxon>Viridiplantae</taxon>
        <taxon>Streptophyta</taxon>
        <taxon>Embryophyta</taxon>
        <taxon>Tracheophyta</taxon>
        <taxon>Spermatophyta</taxon>
        <taxon>Magnoliopsida</taxon>
        <taxon>eudicotyledons</taxon>
        <taxon>Gunneridae</taxon>
        <taxon>Pentapetalae</taxon>
        <taxon>rosids</taxon>
        <taxon>fabids</taxon>
        <taxon>Rosales</taxon>
        <taxon>Rhamnaceae</taxon>
        <taxon>Paliureae</taxon>
        <taxon>Ziziphus</taxon>
    </lineage>
</organism>
<dbReference type="Proteomes" id="UP001652623">
    <property type="component" value="Chromosome 10"/>
</dbReference>
<name>A0A6P3Z9D7_ZIZJJ</name>
<feature type="compositionally biased region" description="Basic and acidic residues" evidence="3">
    <location>
        <begin position="57"/>
        <end position="74"/>
    </location>
</feature>
<feature type="region of interest" description="Disordered" evidence="3">
    <location>
        <begin position="94"/>
        <end position="150"/>
    </location>
</feature>
<keyword evidence="4" id="KW-1185">Reference proteome</keyword>
<sequence>MCSELKSISVMGVSDPEMFLTEKDLNAVEFNFLVRPTLEIHHECPITRSEEDEESEVVGHDEEQTAQENKKEEGDKFDVLVSSLKLKIPSVQEFRVKDDDKDDDNKDNNDGFKTPTSSDQKIPATLHCPPAPRKPKSLPLSSMKRKAHGRHRQVLLDMSNEIESLFPPVLLADLGGGKIKKKVRKGN</sequence>
<gene>
    <name evidence="5" type="primary">LOC107411099</name>
</gene>
<dbReference type="PANTHER" id="PTHR33142:SF66">
    <property type="entry name" value="CYCLIN-DEPENDENT PROTEIN KINASE INHIBITOR SMR3"/>
    <property type="match status" value="1"/>
</dbReference>
<evidence type="ECO:0000256" key="1">
    <source>
        <dbReference type="ARBA" id="ARBA00023013"/>
    </source>
</evidence>
<dbReference type="GO" id="GO:0032875">
    <property type="term" value="P:regulation of DNA endoreduplication"/>
    <property type="evidence" value="ECO:0007669"/>
    <property type="project" value="InterPro"/>
</dbReference>
<dbReference type="InterPro" id="IPR040389">
    <property type="entry name" value="SMR"/>
</dbReference>
<accession>A0A6P3Z9D7</accession>
<dbReference type="KEGG" id="zju:107411099"/>
<evidence type="ECO:0000313" key="5">
    <source>
        <dbReference type="RefSeq" id="XP_015874096.2"/>
    </source>
</evidence>
<feature type="region of interest" description="Disordered" evidence="3">
    <location>
        <begin position="47"/>
        <end position="74"/>
    </location>
</feature>